<evidence type="ECO:0000313" key="3">
    <source>
        <dbReference type="EMBL" id="KAK0975777.1"/>
    </source>
</evidence>
<name>A0AAN6QP50_9PEZI</name>
<proteinExistence type="predicted"/>
<organism evidence="3 4">
    <name type="scientific">Friedmanniomyces endolithicus</name>
    <dbReference type="NCBI Taxonomy" id="329885"/>
    <lineage>
        <taxon>Eukaryota</taxon>
        <taxon>Fungi</taxon>
        <taxon>Dikarya</taxon>
        <taxon>Ascomycota</taxon>
        <taxon>Pezizomycotina</taxon>
        <taxon>Dothideomycetes</taxon>
        <taxon>Dothideomycetidae</taxon>
        <taxon>Mycosphaerellales</taxon>
        <taxon>Teratosphaeriaceae</taxon>
        <taxon>Friedmanniomyces</taxon>
    </lineage>
</organism>
<protein>
    <recommendedName>
        <fullName evidence="2">Peptidase A1 domain-containing protein</fullName>
    </recommendedName>
</protein>
<keyword evidence="1" id="KW-0732">Signal</keyword>
<dbReference type="SUPFAM" id="SSF50630">
    <property type="entry name" value="Acid proteases"/>
    <property type="match status" value="1"/>
</dbReference>
<comment type="caution">
    <text evidence="3">The sequence shown here is derived from an EMBL/GenBank/DDBJ whole genome shotgun (WGS) entry which is preliminary data.</text>
</comment>
<keyword evidence="4" id="KW-1185">Reference proteome</keyword>
<sequence>MRSIYCLTVGVLTTIVAASGSGVLSIPLKQNAKGASIAQQSYHAAARRHSGYALAPETLDGGFWYGSFNAGATRNLSLLIDTGSSDVSIDPDLYKPSPSSLDLHQDGVLGYSTVEEDGCGTANISYHTYADAVSFAGLTACSQTFAVVIAKPPPNIGTITQFPHQGIVGFSRTSASATQLDAVPFFQTSCNEGSVRTQVLGATDRKSYDGHLVTVDADPNEGFAFDGAITANGVTTLMGATIIPDSGTANVSSTCIAYSSFVLTDFRSSVLSDVRKLFDILGIQAVEQNLPGCTAVLFGYYPCDAPPTIGFSLGNSTRSFDIEASVFQQADNGNNSCTAIVTGIALSPVNPPWIVGQAWFQGKYVDFDQAGGKLGVAPLKTDS</sequence>
<feature type="chain" id="PRO_5042979341" description="Peptidase A1 domain-containing protein" evidence="1">
    <location>
        <begin position="19"/>
        <end position="383"/>
    </location>
</feature>
<dbReference type="AlphaFoldDB" id="A0AAN6QP50"/>
<dbReference type="PROSITE" id="PS51767">
    <property type="entry name" value="PEPTIDASE_A1"/>
    <property type="match status" value="1"/>
</dbReference>
<dbReference type="EMBL" id="JAUJLE010000144">
    <property type="protein sequence ID" value="KAK0975777.1"/>
    <property type="molecule type" value="Genomic_DNA"/>
</dbReference>
<accession>A0AAN6QP50</accession>
<gene>
    <name evidence="3" type="ORF">LTR91_013919</name>
</gene>
<evidence type="ECO:0000256" key="1">
    <source>
        <dbReference type="SAM" id="SignalP"/>
    </source>
</evidence>
<dbReference type="Gene3D" id="2.40.70.10">
    <property type="entry name" value="Acid Proteases"/>
    <property type="match status" value="2"/>
</dbReference>
<feature type="domain" description="Peptidase A1" evidence="2">
    <location>
        <begin position="64"/>
        <end position="377"/>
    </location>
</feature>
<reference evidence="3" key="1">
    <citation type="submission" date="2023-06" db="EMBL/GenBank/DDBJ databases">
        <title>Black Yeasts Isolated from many extreme environments.</title>
        <authorList>
            <person name="Coleine C."/>
            <person name="Stajich J.E."/>
            <person name="Selbmann L."/>
        </authorList>
    </citation>
    <scope>NUCLEOTIDE SEQUENCE</scope>
    <source>
        <strain evidence="3">CCFEE 5200</strain>
    </source>
</reference>
<dbReference type="Pfam" id="PF00026">
    <property type="entry name" value="Asp"/>
    <property type="match status" value="1"/>
</dbReference>
<dbReference type="InterPro" id="IPR033121">
    <property type="entry name" value="PEPTIDASE_A1"/>
</dbReference>
<evidence type="ECO:0000313" key="4">
    <source>
        <dbReference type="Proteomes" id="UP001175353"/>
    </source>
</evidence>
<dbReference type="InterPro" id="IPR021109">
    <property type="entry name" value="Peptidase_aspartic_dom_sf"/>
</dbReference>
<feature type="signal peptide" evidence="1">
    <location>
        <begin position="1"/>
        <end position="18"/>
    </location>
</feature>
<evidence type="ECO:0000259" key="2">
    <source>
        <dbReference type="PROSITE" id="PS51767"/>
    </source>
</evidence>
<dbReference type="Proteomes" id="UP001175353">
    <property type="component" value="Unassembled WGS sequence"/>
</dbReference>